<sequence length="328" mass="37223">MKIEKNKIVFISILVVIVVFLISYTLMITGSDAEQQENLRQTEVPALEEENQETYDSKLEAIDNLKEVRVKNAPSIYDETFLDSLGYYDTELLEKEKERKIDSIYDLGKARQAQIANLTQTRPTRTPDNNSPALIKKVPKVDTAEIEEKRKIEAKEMGLEHQLFFASTPQEPENGITNTTDKEINVLVDGTQVVKANSRLRMRLAQPARIGDKLIPKNTPVFGFVSFQPNRVLIEIEYINNDPTSLKAFDLEDGSEGIYIENNFRAEITTEVLDDVIGDINIPSVPQVSGISKVFRRNNRNVKVTILNNYRLILKASKPEPNWGLANQ</sequence>
<evidence type="ECO:0000259" key="2">
    <source>
        <dbReference type="Pfam" id="PF12508"/>
    </source>
</evidence>
<dbReference type="InterPro" id="IPR055407">
    <property type="entry name" value="TraM_C"/>
</dbReference>
<protein>
    <recommendedName>
        <fullName evidence="2">Conjugative transposon TraM C-terminal domain-containing protein</fullName>
    </recommendedName>
</protein>
<dbReference type="Pfam" id="PF12508">
    <property type="entry name" value="Transposon_TraM"/>
    <property type="match status" value="1"/>
</dbReference>
<dbReference type="OrthoDB" id="1409065at2"/>
<keyword evidence="1" id="KW-0472">Membrane</keyword>
<evidence type="ECO:0000313" key="3">
    <source>
        <dbReference type="EMBL" id="SFN37796.1"/>
    </source>
</evidence>
<accession>A0A1I4YIE3</accession>
<name>A0A1I4YIE3_9FLAO</name>
<keyword evidence="1" id="KW-0812">Transmembrane</keyword>
<proteinExistence type="predicted"/>
<organism evidence="3 4">
    <name type="scientific">Salegentibacter flavus</name>
    <dbReference type="NCBI Taxonomy" id="287099"/>
    <lineage>
        <taxon>Bacteria</taxon>
        <taxon>Pseudomonadati</taxon>
        <taxon>Bacteroidota</taxon>
        <taxon>Flavobacteriia</taxon>
        <taxon>Flavobacteriales</taxon>
        <taxon>Flavobacteriaceae</taxon>
        <taxon>Salegentibacter</taxon>
    </lineage>
</organism>
<gene>
    <name evidence="3" type="ORF">SAMN05660413_00758</name>
</gene>
<dbReference type="RefSeq" id="WP_093406074.1">
    <property type="nucleotide sequence ID" value="NZ_FOVL01000003.1"/>
</dbReference>
<evidence type="ECO:0000313" key="4">
    <source>
        <dbReference type="Proteomes" id="UP000199153"/>
    </source>
</evidence>
<reference evidence="3 4" key="1">
    <citation type="submission" date="2016-10" db="EMBL/GenBank/DDBJ databases">
        <authorList>
            <person name="de Groot N.N."/>
        </authorList>
    </citation>
    <scope>NUCLEOTIDE SEQUENCE [LARGE SCALE GENOMIC DNA]</scope>
    <source>
        <strain evidence="3 4">DSM 17794</strain>
    </source>
</reference>
<evidence type="ECO:0000256" key="1">
    <source>
        <dbReference type="SAM" id="Phobius"/>
    </source>
</evidence>
<dbReference type="EMBL" id="FOVL01000003">
    <property type="protein sequence ID" value="SFN37796.1"/>
    <property type="molecule type" value="Genomic_DNA"/>
</dbReference>
<dbReference type="STRING" id="287099.SAMN05660413_00758"/>
<feature type="domain" description="Conjugative transposon TraM C-terminal" evidence="2">
    <location>
        <begin position="184"/>
        <end position="315"/>
    </location>
</feature>
<dbReference type="AlphaFoldDB" id="A0A1I4YIE3"/>
<dbReference type="Proteomes" id="UP000199153">
    <property type="component" value="Unassembled WGS sequence"/>
</dbReference>
<feature type="transmembrane region" description="Helical" evidence="1">
    <location>
        <begin position="7"/>
        <end position="27"/>
    </location>
</feature>
<keyword evidence="1" id="KW-1133">Transmembrane helix</keyword>
<keyword evidence="4" id="KW-1185">Reference proteome</keyword>